<reference evidence="2" key="1">
    <citation type="journal article" date="2022" name="Mol. Ecol. Resour.">
        <title>The genomes of chicory, endive, great burdock and yacon provide insights into Asteraceae palaeo-polyploidization history and plant inulin production.</title>
        <authorList>
            <person name="Fan W."/>
            <person name="Wang S."/>
            <person name="Wang H."/>
            <person name="Wang A."/>
            <person name="Jiang F."/>
            <person name="Liu H."/>
            <person name="Zhao H."/>
            <person name="Xu D."/>
            <person name="Zhang Y."/>
        </authorList>
    </citation>
    <scope>NUCLEOTIDE SEQUENCE [LARGE SCALE GENOMIC DNA]</scope>
    <source>
        <strain evidence="2">cv. Yunnan</strain>
    </source>
</reference>
<protein>
    <submittedName>
        <fullName evidence="1">Uncharacterized protein</fullName>
    </submittedName>
</protein>
<organism evidence="1 2">
    <name type="scientific">Smallanthus sonchifolius</name>
    <dbReference type="NCBI Taxonomy" id="185202"/>
    <lineage>
        <taxon>Eukaryota</taxon>
        <taxon>Viridiplantae</taxon>
        <taxon>Streptophyta</taxon>
        <taxon>Embryophyta</taxon>
        <taxon>Tracheophyta</taxon>
        <taxon>Spermatophyta</taxon>
        <taxon>Magnoliopsida</taxon>
        <taxon>eudicotyledons</taxon>
        <taxon>Gunneridae</taxon>
        <taxon>Pentapetalae</taxon>
        <taxon>asterids</taxon>
        <taxon>campanulids</taxon>
        <taxon>Asterales</taxon>
        <taxon>Asteraceae</taxon>
        <taxon>Asteroideae</taxon>
        <taxon>Heliantheae alliance</taxon>
        <taxon>Millerieae</taxon>
        <taxon>Smallanthus</taxon>
    </lineage>
</organism>
<dbReference type="Proteomes" id="UP001056120">
    <property type="component" value="Linkage Group LG07"/>
</dbReference>
<gene>
    <name evidence="1" type="ORF">L1987_20738</name>
</gene>
<dbReference type="EMBL" id="CM042024">
    <property type="protein sequence ID" value="KAI3811023.1"/>
    <property type="molecule type" value="Genomic_DNA"/>
</dbReference>
<comment type="caution">
    <text evidence="1">The sequence shown here is derived from an EMBL/GenBank/DDBJ whole genome shotgun (WGS) entry which is preliminary data.</text>
</comment>
<evidence type="ECO:0000313" key="1">
    <source>
        <dbReference type="EMBL" id="KAI3811023.1"/>
    </source>
</evidence>
<keyword evidence="2" id="KW-1185">Reference proteome</keyword>
<sequence length="249" mass="27495">MIVSLPIPFVQVAVTTTILTDSVTITPTTIQTTTIPTTTFQHISEPFHELDFTHGFDFDEIFTFPTHQVEASSSRGPDPRDTRITTLETQVASLLETGEKLKELLEKQPPKPSSEEACHLVDLTKGDDQDKDPEAGPSGKPDYSKEAQIEALCNLEEGEIDSGDDWDEEDDDVVIKVPKGDWEGEYEFEDGEIFKVPYFESHLDTGSVEPASTVEASTEASPADPTLVDLEVQKDKHMPASSLLLNTTR</sequence>
<name>A0ACB9IU49_9ASTR</name>
<proteinExistence type="predicted"/>
<accession>A0ACB9IU49</accession>
<evidence type="ECO:0000313" key="2">
    <source>
        <dbReference type="Proteomes" id="UP001056120"/>
    </source>
</evidence>
<reference evidence="1 2" key="2">
    <citation type="journal article" date="2022" name="Mol. Ecol. Resour.">
        <title>The genomes of chicory, endive, great burdock and yacon provide insights into Asteraceae paleo-polyploidization history and plant inulin production.</title>
        <authorList>
            <person name="Fan W."/>
            <person name="Wang S."/>
            <person name="Wang H."/>
            <person name="Wang A."/>
            <person name="Jiang F."/>
            <person name="Liu H."/>
            <person name="Zhao H."/>
            <person name="Xu D."/>
            <person name="Zhang Y."/>
        </authorList>
    </citation>
    <scope>NUCLEOTIDE SEQUENCE [LARGE SCALE GENOMIC DNA]</scope>
    <source>
        <strain evidence="2">cv. Yunnan</strain>
        <tissue evidence="1">Leaves</tissue>
    </source>
</reference>